<feature type="region of interest" description="Disordered" evidence="1">
    <location>
        <begin position="125"/>
        <end position="195"/>
    </location>
</feature>
<name>A0A194VP46_CYTMA</name>
<evidence type="ECO:0000313" key="2">
    <source>
        <dbReference type="EMBL" id="KUI65743.1"/>
    </source>
</evidence>
<gene>
    <name evidence="2" type="ORF">VM1G_02022</name>
</gene>
<evidence type="ECO:0000256" key="1">
    <source>
        <dbReference type="SAM" id="MobiDB-lite"/>
    </source>
</evidence>
<protein>
    <submittedName>
        <fullName evidence="2">Uncharacterized protein</fullName>
    </submittedName>
</protein>
<feature type="region of interest" description="Disordered" evidence="1">
    <location>
        <begin position="1"/>
        <end position="20"/>
    </location>
</feature>
<dbReference type="EMBL" id="CM003099">
    <property type="protein sequence ID" value="KUI65743.1"/>
    <property type="molecule type" value="Genomic_DNA"/>
</dbReference>
<dbReference type="OrthoDB" id="5239362at2759"/>
<feature type="compositionally biased region" description="Acidic residues" evidence="1">
    <location>
        <begin position="146"/>
        <end position="157"/>
    </location>
</feature>
<dbReference type="AlphaFoldDB" id="A0A194VP46"/>
<organism evidence="2 3">
    <name type="scientific">Cytospora mali</name>
    <name type="common">Apple Valsa canker fungus</name>
    <name type="synonym">Valsa mali</name>
    <dbReference type="NCBI Taxonomy" id="578113"/>
    <lineage>
        <taxon>Eukaryota</taxon>
        <taxon>Fungi</taxon>
        <taxon>Dikarya</taxon>
        <taxon>Ascomycota</taxon>
        <taxon>Pezizomycotina</taxon>
        <taxon>Sordariomycetes</taxon>
        <taxon>Sordariomycetidae</taxon>
        <taxon>Diaporthales</taxon>
        <taxon>Cytosporaceae</taxon>
        <taxon>Cytospora</taxon>
    </lineage>
</organism>
<feature type="compositionally biased region" description="Basic and acidic residues" evidence="1">
    <location>
        <begin position="133"/>
        <end position="145"/>
    </location>
</feature>
<reference evidence="2" key="1">
    <citation type="submission" date="2014-12" db="EMBL/GenBank/DDBJ databases">
        <title>Genome Sequence of Valsa Canker Pathogens Uncovers a Specific Adaption of Colonization on Woody Bark.</title>
        <authorList>
            <person name="Yin Z."/>
            <person name="Liu H."/>
            <person name="Gao X."/>
            <person name="Li Z."/>
            <person name="Song N."/>
            <person name="Ke X."/>
            <person name="Dai Q."/>
            <person name="Wu Y."/>
            <person name="Sun Y."/>
            <person name="Xu J.-R."/>
            <person name="Kang Z.K."/>
            <person name="Wang L."/>
            <person name="Huang L."/>
        </authorList>
    </citation>
    <scope>NUCLEOTIDE SEQUENCE [LARGE SCALE GENOMIC DNA]</scope>
    <source>
        <strain evidence="2">03-8</strain>
    </source>
</reference>
<proteinExistence type="predicted"/>
<keyword evidence="3" id="KW-1185">Reference proteome</keyword>
<sequence>MSNNNNNSLNDPSDPSSSLSSKARLAYYLTGGTKRGPGTMTSLLKQAHQRIDVEKGSKAWDAARNKDFGQHQARWGKSGLAGKLEEVRGVGPRPRGMALVQWYRQEGGAIEIDEATSQSGRGMVVSVGQPAEHPLEPQDGQREQQPEDDIYGVSDEEQGPRSEKGNGGVDSQDGAAADETDHQKWSDDSGNRQLE</sequence>
<feature type="compositionally biased region" description="Basic and acidic residues" evidence="1">
    <location>
        <begin position="179"/>
        <end position="195"/>
    </location>
</feature>
<evidence type="ECO:0000313" key="3">
    <source>
        <dbReference type="Proteomes" id="UP000078559"/>
    </source>
</evidence>
<accession>A0A194VP46</accession>
<dbReference type="Proteomes" id="UP000078559">
    <property type="component" value="Chromosome 2"/>
</dbReference>